<comment type="caution">
    <text evidence="2">The sequence shown here is derived from an EMBL/GenBank/DDBJ whole genome shotgun (WGS) entry which is preliminary data.</text>
</comment>
<sequence length="265" mass="28517">MSRVQFEEAGNVKVEAEPAAQTYRLAKYKSRFVLLAAPVAAVYLLPSCFRQSLTLAGLSYLHSALRYSPFCVIFLDHVMGHFQSGTYEAPAPPQGTSYVAPARAREPRAQLCSPEPRPGPVRLAPVGPGGLGPCPLPCLQLGFVLWGGAPLRPHALVRYPGVLTPAGGLRRGRRHTRATRSDPRAACRFTQGRGFPREDGPQASSRVGRPASVPRSPLSHGKGSVAPATRQQSVARALARNSPGWRALQDFCRRPLGSSGIKRSP</sequence>
<dbReference type="AlphaFoldDB" id="A0AAV7W0N8"/>
<dbReference type="Proteomes" id="UP001066276">
    <property type="component" value="Chromosome 1_2"/>
</dbReference>
<evidence type="ECO:0000313" key="2">
    <source>
        <dbReference type="EMBL" id="KAJ1206266.1"/>
    </source>
</evidence>
<name>A0AAV7W0N8_PLEWA</name>
<accession>A0AAV7W0N8</accession>
<evidence type="ECO:0000313" key="3">
    <source>
        <dbReference type="Proteomes" id="UP001066276"/>
    </source>
</evidence>
<protein>
    <submittedName>
        <fullName evidence="2">Uncharacterized protein</fullName>
    </submittedName>
</protein>
<proteinExistence type="predicted"/>
<organism evidence="2 3">
    <name type="scientific">Pleurodeles waltl</name>
    <name type="common">Iberian ribbed newt</name>
    <dbReference type="NCBI Taxonomy" id="8319"/>
    <lineage>
        <taxon>Eukaryota</taxon>
        <taxon>Metazoa</taxon>
        <taxon>Chordata</taxon>
        <taxon>Craniata</taxon>
        <taxon>Vertebrata</taxon>
        <taxon>Euteleostomi</taxon>
        <taxon>Amphibia</taxon>
        <taxon>Batrachia</taxon>
        <taxon>Caudata</taxon>
        <taxon>Salamandroidea</taxon>
        <taxon>Salamandridae</taxon>
        <taxon>Pleurodelinae</taxon>
        <taxon>Pleurodeles</taxon>
    </lineage>
</organism>
<reference evidence="2" key="1">
    <citation type="journal article" date="2022" name="bioRxiv">
        <title>Sequencing and chromosome-scale assembly of the giantPleurodeles waltlgenome.</title>
        <authorList>
            <person name="Brown T."/>
            <person name="Elewa A."/>
            <person name="Iarovenko S."/>
            <person name="Subramanian E."/>
            <person name="Araus A.J."/>
            <person name="Petzold A."/>
            <person name="Susuki M."/>
            <person name="Suzuki K.-i.T."/>
            <person name="Hayashi T."/>
            <person name="Toyoda A."/>
            <person name="Oliveira C."/>
            <person name="Osipova E."/>
            <person name="Leigh N.D."/>
            <person name="Simon A."/>
            <person name="Yun M.H."/>
        </authorList>
    </citation>
    <scope>NUCLEOTIDE SEQUENCE</scope>
    <source>
        <strain evidence="2">20211129_DDA</strain>
        <tissue evidence="2">Liver</tissue>
    </source>
</reference>
<keyword evidence="3" id="KW-1185">Reference proteome</keyword>
<gene>
    <name evidence="2" type="ORF">NDU88_001675</name>
</gene>
<evidence type="ECO:0000256" key="1">
    <source>
        <dbReference type="SAM" id="MobiDB-lite"/>
    </source>
</evidence>
<feature type="region of interest" description="Disordered" evidence="1">
    <location>
        <begin position="190"/>
        <end position="241"/>
    </location>
</feature>
<feature type="region of interest" description="Disordered" evidence="1">
    <location>
        <begin position="165"/>
        <end position="184"/>
    </location>
</feature>
<dbReference type="EMBL" id="JANPWB010000002">
    <property type="protein sequence ID" value="KAJ1206266.1"/>
    <property type="molecule type" value="Genomic_DNA"/>
</dbReference>